<protein>
    <recommendedName>
        <fullName evidence="2">Mei2-like C-terminal RNA recognition motif domain-containing protein</fullName>
    </recommendedName>
</protein>
<keyword evidence="4" id="KW-1185">Reference proteome</keyword>
<reference evidence="3 4" key="1">
    <citation type="submission" date="2019-06" db="EMBL/GenBank/DDBJ databases">
        <title>WGS assembly of Gossypium darwinii.</title>
        <authorList>
            <person name="Chen Z.J."/>
            <person name="Sreedasyam A."/>
            <person name="Ando A."/>
            <person name="Song Q."/>
            <person name="De L."/>
            <person name="Hulse-Kemp A."/>
            <person name="Ding M."/>
            <person name="Ye W."/>
            <person name="Kirkbride R."/>
            <person name="Jenkins J."/>
            <person name="Plott C."/>
            <person name="Lovell J."/>
            <person name="Lin Y.-M."/>
            <person name="Vaughn R."/>
            <person name="Liu B."/>
            <person name="Li W."/>
            <person name="Simpson S."/>
            <person name="Scheffler B."/>
            <person name="Saski C."/>
            <person name="Grover C."/>
            <person name="Hu G."/>
            <person name="Conover J."/>
            <person name="Carlson J."/>
            <person name="Shu S."/>
            <person name="Boston L."/>
            <person name="Williams M."/>
            <person name="Peterson D."/>
            <person name="Mcgee K."/>
            <person name="Jones D."/>
            <person name="Wendel J."/>
            <person name="Stelly D."/>
            <person name="Grimwood J."/>
            <person name="Schmutz J."/>
        </authorList>
    </citation>
    <scope>NUCLEOTIDE SEQUENCE [LARGE SCALE GENOMIC DNA]</scope>
    <source>
        <strain evidence="3">1808015.09</strain>
    </source>
</reference>
<dbReference type="Proteomes" id="UP000323506">
    <property type="component" value="Chromosome A06"/>
</dbReference>
<feature type="compositionally biased region" description="Polar residues" evidence="1">
    <location>
        <begin position="1"/>
        <end position="11"/>
    </location>
</feature>
<evidence type="ECO:0000313" key="4">
    <source>
        <dbReference type="Proteomes" id="UP000323506"/>
    </source>
</evidence>
<evidence type="ECO:0000313" key="3">
    <source>
        <dbReference type="EMBL" id="TYH12233.1"/>
    </source>
</evidence>
<dbReference type="SUPFAM" id="SSF54928">
    <property type="entry name" value="RNA-binding domain, RBD"/>
    <property type="match status" value="1"/>
</dbReference>
<name>A0A5D2G389_GOSDA</name>
<dbReference type="GO" id="GO:0003676">
    <property type="term" value="F:nucleic acid binding"/>
    <property type="evidence" value="ECO:0007669"/>
    <property type="project" value="InterPro"/>
</dbReference>
<dbReference type="AlphaFoldDB" id="A0A5D2G389"/>
<feature type="region of interest" description="Disordered" evidence="1">
    <location>
        <begin position="1"/>
        <end position="25"/>
    </location>
</feature>
<feature type="domain" description="Mei2-like C-terminal RNA recognition motif" evidence="2">
    <location>
        <begin position="123"/>
        <end position="200"/>
    </location>
</feature>
<dbReference type="InterPro" id="IPR035979">
    <property type="entry name" value="RBD_domain_sf"/>
</dbReference>
<sequence length="259" mass="29538">MSAASSSMGKTSNHKPLDPFAKSYQPQGKQPLPWIEVFNAPKHINYGSEGIVGNRNKSKWRLLPPRLKSAKEFPMHRQEVWVKKVKAGSNHAEEQAKFDRKTSLMIKNRVLDDHCGTENRKAQPGSYFCKSEYDFLYLPMDFGFHLNLGFAFVNFTSPVAALRFYKDFNNREWSSRLGRKKICEISVAKFQGKDALKENFEHSYFACHTNKYLPVVYTPPRDGFNRSNPTVVGRRIHVTATPKDQKADFMAVVGVEGLG</sequence>
<proteinExistence type="predicted"/>
<organism evidence="3 4">
    <name type="scientific">Gossypium darwinii</name>
    <name type="common">Darwin's cotton</name>
    <name type="synonym">Gossypium barbadense var. darwinii</name>
    <dbReference type="NCBI Taxonomy" id="34276"/>
    <lineage>
        <taxon>Eukaryota</taxon>
        <taxon>Viridiplantae</taxon>
        <taxon>Streptophyta</taxon>
        <taxon>Embryophyta</taxon>
        <taxon>Tracheophyta</taxon>
        <taxon>Spermatophyta</taxon>
        <taxon>Magnoliopsida</taxon>
        <taxon>eudicotyledons</taxon>
        <taxon>Gunneridae</taxon>
        <taxon>Pentapetalae</taxon>
        <taxon>rosids</taxon>
        <taxon>malvids</taxon>
        <taxon>Malvales</taxon>
        <taxon>Malvaceae</taxon>
        <taxon>Malvoideae</taxon>
        <taxon>Gossypium</taxon>
    </lineage>
</organism>
<evidence type="ECO:0000256" key="1">
    <source>
        <dbReference type="SAM" id="MobiDB-lite"/>
    </source>
</evidence>
<accession>A0A5D2G389</accession>
<gene>
    <name evidence="3" type="ORF">ES288_A06G050700v1</name>
</gene>
<dbReference type="Pfam" id="PF04059">
    <property type="entry name" value="RRM_2"/>
    <property type="match status" value="1"/>
</dbReference>
<dbReference type="EMBL" id="CM017693">
    <property type="protein sequence ID" value="TYH12233.1"/>
    <property type="molecule type" value="Genomic_DNA"/>
</dbReference>
<dbReference type="InterPro" id="IPR007201">
    <property type="entry name" value="Mei2-like_Rrm_C"/>
</dbReference>
<evidence type="ECO:0000259" key="2">
    <source>
        <dbReference type="Pfam" id="PF04059"/>
    </source>
</evidence>